<dbReference type="PANTHER" id="PTHR11814">
    <property type="entry name" value="SULFATE TRANSPORTER"/>
    <property type="match status" value="1"/>
</dbReference>
<dbReference type="InterPro" id="IPR002645">
    <property type="entry name" value="STAS_dom"/>
</dbReference>
<dbReference type="Pfam" id="PF00916">
    <property type="entry name" value="Sulfate_transp"/>
    <property type="match status" value="1"/>
</dbReference>
<keyword evidence="8" id="KW-1185">Reference proteome</keyword>
<dbReference type="InterPro" id="IPR011547">
    <property type="entry name" value="SLC26A/SulP_dom"/>
</dbReference>
<feature type="transmembrane region" description="Helical" evidence="5">
    <location>
        <begin position="248"/>
        <end position="267"/>
    </location>
</feature>
<gene>
    <name evidence="7" type="ORF">K9B37_06300</name>
</gene>
<evidence type="ECO:0000256" key="4">
    <source>
        <dbReference type="ARBA" id="ARBA00023136"/>
    </source>
</evidence>
<feature type="transmembrane region" description="Helical" evidence="5">
    <location>
        <begin position="325"/>
        <end position="345"/>
    </location>
</feature>
<proteinExistence type="predicted"/>
<evidence type="ECO:0000256" key="1">
    <source>
        <dbReference type="ARBA" id="ARBA00004141"/>
    </source>
</evidence>
<feature type="transmembrane region" description="Helical" evidence="5">
    <location>
        <begin position="176"/>
        <end position="195"/>
    </location>
</feature>
<feature type="domain" description="STAS" evidence="6">
    <location>
        <begin position="437"/>
        <end position="552"/>
    </location>
</feature>
<evidence type="ECO:0000256" key="5">
    <source>
        <dbReference type="SAM" id="Phobius"/>
    </source>
</evidence>
<dbReference type="Gene3D" id="3.30.750.24">
    <property type="entry name" value="STAS domain"/>
    <property type="match status" value="1"/>
</dbReference>
<feature type="transmembrane region" description="Helical" evidence="5">
    <location>
        <begin position="381"/>
        <end position="413"/>
    </location>
</feature>
<evidence type="ECO:0000259" key="6">
    <source>
        <dbReference type="PROSITE" id="PS50801"/>
    </source>
</evidence>
<dbReference type="InterPro" id="IPR036513">
    <property type="entry name" value="STAS_dom_sf"/>
</dbReference>
<feature type="transmembrane region" description="Helical" evidence="5">
    <location>
        <begin position="50"/>
        <end position="66"/>
    </location>
</feature>
<sequence>MAQRIVPILEWLPAYRRESLVPDILGGLALWAVMVPEAMAYAGIVGVPPIMGLYTIVPPLIAYAFFGSSRLLVVGPDTATGLISALTVGAVVAQGTMEFDTLTSTLAILIGVLFLLFGALRMGWVATFIPTPVMRGFIEGLVCVTIVGQVPHLLGIDGTSGNFLTKLWFVLQHLRDASLAPVLTGLLSLAAMLLLRRIAPRVPAALVVAVAATILIDVLASKAAGIDVVGDLPSGLPHFVKPVLDPELLQALLPGALAIVLVGYAEALGGAKAVAMQTGDDVDPNQELVAHGPANILSGLFGGFLVVGSLSKTSLAMASGAHTQIANLVAAIFCFLTLVFLTPLFREMPHPALAAIVIAAMLHLSRPDYLRSLFLRNRWEFLIAAIVIIGELTLGVLQGIALGVVLSLLFLIYRTSHPDSAALGQLPGTEAYRDVQRHPEAITFPGLLIWRAGGDLYYASIGHFIEGLNAALATSRVSVNCVLVDAGSVNLLDTSACDTLLAFITKLQHQGITFAFARVRDQVRDSMRLGGVEAVVGPANYYERVTDGVRAWQHRGKPDAAV</sequence>
<dbReference type="Pfam" id="PF01740">
    <property type="entry name" value="STAS"/>
    <property type="match status" value="1"/>
</dbReference>
<feature type="transmembrane region" description="Helical" evidence="5">
    <location>
        <begin position="103"/>
        <end position="124"/>
    </location>
</feature>
<feature type="transmembrane region" description="Helical" evidence="5">
    <location>
        <begin position="202"/>
        <end position="228"/>
    </location>
</feature>
<name>A0ABS7VK37_9HYPH</name>
<keyword evidence="4 5" id="KW-0472">Membrane</keyword>
<reference evidence="7 8" key="1">
    <citation type="submission" date="2021-09" db="EMBL/GenBank/DDBJ databases">
        <title>The complete genome sequence of a new microorganism.</title>
        <authorList>
            <person name="Zi Z."/>
        </authorList>
    </citation>
    <scope>NUCLEOTIDE SEQUENCE [LARGE SCALE GENOMIC DNA]</scope>
    <source>
        <strain evidence="7 8">WGZ8</strain>
    </source>
</reference>
<evidence type="ECO:0000313" key="7">
    <source>
        <dbReference type="EMBL" id="MBZ6075898.1"/>
    </source>
</evidence>
<dbReference type="Proteomes" id="UP000704176">
    <property type="component" value="Unassembled WGS sequence"/>
</dbReference>
<dbReference type="InterPro" id="IPR001902">
    <property type="entry name" value="SLC26A/SulP_fam"/>
</dbReference>
<protein>
    <submittedName>
        <fullName evidence="7">SulP family inorganic anion transporter</fullName>
    </submittedName>
</protein>
<comment type="subcellular location">
    <subcellularLocation>
        <location evidence="1">Membrane</location>
        <topology evidence="1">Multi-pass membrane protein</topology>
    </subcellularLocation>
</comment>
<feature type="transmembrane region" description="Helical" evidence="5">
    <location>
        <begin position="78"/>
        <end position="97"/>
    </location>
</feature>
<accession>A0ABS7VK37</accession>
<feature type="transmembrane region" description="Helical" evidence="5">
    <location>
        <begin position="351"/>
        <end position="369"/>
    </location>
</feature>
<evidence type="ECO:0000256" key="2">
    <source>
        <dbReference type="ARBA" id="ARBA00022692"/>
    </source>
</evidence>
<keyword evidence="2 5" id="KW-0812">Transmembrane</keyword>
<organism evidence="7 8">
    <name type="scientific">Microvirga puerhi</name>
    <dbReference type="NCBI Taxonomy" id="2876078"/>
    <lineage>
        <taxon>Bacteria</taxon>
        <taxon>Pseudomonadati</taxon>
        <taxon>Pseudomonadota</taxon>
        <taxon>Alphaproteobacteria</taxon>
        <taxon>Hyphomicrobiales</taxon>
        <taxon>Methylobacteriaceae</taxon>
        <taxon>Microvirga</taxon>
    </lineage>
</organism>
<feature type="transmembrane region" description="Helical" evidence="5">
    <location>
        <begin position="136"/>
        <end position="156"/>
    </location>
</feature>
<dbReference type="CDD" id="cd07042">
    <property type="entry name" value="STAS_SulP_like_sulfate_transporter"/>
    <property type="match status" value="1"/>
</dbReference>
<dbReference type="PROSITE" id="PS50801">
    <property type="entry name" value="STAS"/>
    <property type="match status" value="1"/>
</dbReference>
<evidence type="ECO:0000313" key="8">
    <source>
        <dbReference type="Proteomes" id="UP000704176"/>
    </source>
</evidence>
<dbReference type="EMBL" id="JAIRBM010000004">
    <property type="protein sequence ID" value="MBZ6075898.1"/>
    <property type="molecule type" value="Genomic_DNA"/>
</dbReference>
<comment type="caution">
    <text evidence="7">The sequence shown here is derived from an EMBL/GenBank/DDBJ whole genome shotgun (WGS) entry which is preliminary data.</text>
</comment>
<evidence type="ECO:0000256" key="3">
    <source>
        <dbReference type="ARBA" id="ARBA00022989"/>
    </source>
</evidence>
<keyword evidence="3 5" id="KW-1133">Transmembrane helix</keyword>
<dbReference type="SUPFAM" id="SSF52091">
    <property type="entry name" value="SpoIIaa-like"/>
    <property type="match status" value="1"/>
</dbReference>